<dbReference type="InterPro" id="IPR016024">
    <property type="entry name" value="ARM-type_fold"/>
</dbReference>
<keyword evidence="3" id="KW-1185">Reference proteome</keyword>
<name>D8LF01_ECTSI</name>
<feature type="compositionally biased region" description="Acidic residues" evidence="1">
    <location>
        <begin position="624"/>
        <end position="634"/>
    </location>
</feature>
<feature type="compositionally biased region" description="Basic and acidic residues" evidence="1">
    <location>
        <begin position="1591"/>
        <end position="1602"/>
    </location>
</feature>
<dbReference type="SUPFAM" id="SSF48371">
    <property type="entry name" value="ARM repeat"/>
    <property type="match status" value="1"/>
</dbReference>
<feature type="region of interest" description="Disordered" evidence="1">
    <location>
        <begin position="624"/>
        <end position="656"/>
    </location>
</feature>
<evidence type="ECO:0000313" key="2">
    <source>
        <dbReference type="EMBL" id="CBN79821.1"/>
    </source>
</evidence>
<feature type="compositionally biased region" description="Polar residues" evidence="1">
    <location>
        <begin position="1403"/>
        <end position="1413"/>
    </location>
</feature>
<feature type="region of interest" description="Disordered" evidence="1">
    <location>
        <begin position="536"/>
        <end position="579"/>
    </location>
</feature>
<accession>D8LF01</accession>
<feature type="region of interest" description="Disordered" evidence="1">
    <location>
        <begin position="1391"/>
        <end position="1419"/>
    </location>
</feature>
<dbReference type="EMBL" id="FN648000">
    <property type="protein sequence ID" value="CBN79821.1"/>
    <property type="molecule type" value="Genomic_DNA"/>
</dbReference>
<evidence type="ECO:0000256" key="1">
    <source>
        <dbReference type="SAM" id="MobiDB-lite"/>
    </source>
</evidence>
<feature type="compositionally biased region" description="Acidic residues" evidence="1">
    <location>
        <begin position="164"/>
        <end position="176"/>
    </location>
</feature>
<dbReference type="STRING" id="2880.D8LF01"/>
<feature type="compositionally biased region" description="Low complexity" evidence="1">
    <location>
        <begin position="145"/>
        <end position="160"/>
    </location>
</feature>
<sequence>MNDTLDDAVARAQAREARESLRANQHVQSYHLGGPPEPWETALGDTGERVGRQGRTVVEYAAKMNAMGINEKSLAGQNNPIADHVATMGQDKMRLLSSNPVVHAPTMGDLGGAPTSDAVAEEEEDAVSVSSGWSEDSDESTAAPSQAQRDSATAAAASGRDSGESEDVSCDGLDLIDDPDIRNAVEDFDSRNWTMDQLEVSCQTLLEECYASEDRRRRLLSAGMLRKLVEIYPSALRYTFPRWIAQYRELPGAIATHKRMTLLMQGAELRTRWRRINADEKHGSLPPSLLHAYLCIILALIDTDTCPRFCRMNRVKVVGGGGLLALSVHFKAGDRSQRLACRILRELAREPLLIYELLNAGVAEYLSRLLPKLRETSIDRLLEALDAVDSMAFSAMRFCKLRSANPSRGQGNSALIAALVADGSSIGGLESEIRLPDGNKLATTVCYHSVLQEMLAYAGRALELLVQGVQSQEEIAPDMSLALFLQLCSRQEGRDGIEATDGMAMLRPLISGAQAQNSPVFLRGLACAVAIARQGAPGSAPGSTGEGATPSATAPPGLSLPKAGGVGRSGPPKPHPLDFEGKLYDDLVGILDAPPPAPLNAVRGLVRMGSLEAVMRFLVREDDGEEYGTDDDESVSLSGGGGTGRTRRKPDGRSSGPHYFRLKQRHACLGAVALHGLAVLAGPHPAIMTGPTLRYLCYSIQIAYIDLTVGTLAPGVDYPLMFRSIQLACRALAFLATSGATGAPPLGDGQRENVTVDVGRGQAEDAQDSSSVIVDHGPLRRVADSLLSTTAINEVACLAQMPSRAAWAGDEGHMYRHLERTVSSAAILVAGVCPVPAGERDPFTRFDEPEDESLSLQLCQPLMERLVTTVGGSLCSTLMVAESLEIIAHACRALAKLSDANTTVQMLLDTHDVMKAVIRLGPRAPAVLPVAAHSEREEARRGGSFSPSRSARSNHGEGRLLPASPEPPKSTINPGGEQAQTTATETRESSVASEGGENKPRRRGDRVGRKGFGGCSDGHSAPQPPCSGYGVREGEMADASTRKLCSLPFDYFRLVANIARVPSGRAVVQSSGTLKRCLERLALDVSGCPAARLATLRCRSEICVLIGRMAGTYDRKTGAANEFILHPRYQTLTVLLGMLATPAEHRRLFGATRVHIELARHNAAYALGAICTDTVRSVPMVADAGGIHLACSVANDVNSPMPLLKQVLRILHGAGSFPDGVYASLIAEPPVLRSLNRIANNAYPGFRPETTSGRDSRPTSSASARKGAQTAPAMKPRGDGAGGKVDARERMPVNSMPSFLKPRSAESRLISDLATEVAYLVGARANKCGSPRIPASPPGPEESAMAGQHQKARFLAPKDTAEATEARLETGQKRVEAEGNHLSLTNPAAAVESGGGHARIGKTSHSLSTSTTPADKAVSGKPGTYSGCGVTSCKGLGFTGEHGDIAGNTPHAAFVVRNDDRGKRGGESEAYGTAKKQTPVVHLGSDNAGAQVHNSSRGSIAEAEPGAESIAEEESIAEAESIAESPGVVTATPLALLSAREASFRDELIHRKEHYSLGGTRKKGVGQGKEEGGGSLQALATVERPGGMPEAGKRGRSIEASRRSQSSNRKLRGRSPAPVDIVQSPLIASTRPTGFPPGSECRPGPERDKADRGCRHGVDRQEPVKTALSFGTKCAPGGKEFVTFARPAAHWSVTNSLSASPGRTRSKGVRIPNSTEAGGVGVVGRFASRGYLLDPTFQDHNPVILHPRLPLIGGGAGRGFSQVPDGSTLAELVTSPAAKGGAKGTEPYRNSVEVLRHRVGVSGERKAGKQSCFDEKGLPLSPGKLQQA</sequence>
<feature type="region of interest" description="Disordered" evidence="1">
    <location>
        <begin position="931"/>
        <end position="1029"/>
    </location>
</feature>
<dbReference type="eggNOG" id="ENOG502SF9F">
    <property type="taxonomic scope" value="Eukaryota"/>
</dbReference>
<dbReference type="OrthoDB" id="195628at2759"/>
<proteinExistence type="predicted"/>
<evidence type="ECO:0000313" key="3">
    <source>
        <dbReference type="Proteomes" id="UP000002630"/>
    </source>
</evidence>
<feature type="region of interest" description="Disordered" evidence="1">
    <location>
        <begin position="1243"/>
        <end position="1287"/>
    </location>
</feature>
<dbReference type="EMBL" id="FN649736">
    <property type="protein sequence ID" value="CBN79821.1"/>
    <property type="molecule type" value="Genomic_DNA"/>
</dbReference>
<organism evidence="2 3">
    <name type="scientific">Ectocarpus siliculosus</name>
    <name type="common">Brown alga</name>
    <name type="synonym">Conferva siliculosa</name>
    <dbReference type="NCBI Taxonomy" id="2880"/>
    <lineage>
        <taxon>Eukaryota</taxon>
        <taxon>Sar</taxon>
        <taxon>Stramenopiles</taxon>
        <taxon>Ochrophyta</taxon>
        <taxon>PX clade</taxon>
        <taxon>Phaeophyceae</taxon>
        <taxon>Ectocarpales</taxon>
        <taxon>Ectocarpaceae</taxon>
        <taxon>Ectocarpus</taxon>
    </lineage>
</organism>
<dbReference type="Proteomes" id="UP000002630">
    <property type="component" value="Linkage Group LG11"/>
</dbReference>
<reference evidence="2 3" key="1">
    <citation type="journal article" date="2010" name="Nature">
        <title>The Ectocarpus genome and the independent evolution of multicellularity in brown algae.</title>
        <authorList>
            <person name="Cock J.M."/>
            <person name="Sterck L."/>
            <person name="Rouze P."/>
            <person name="Scornet D."/>
            <person name="Allen A.E."/>
            <person name="Amoutzias G."/>
            <person name="Anthouard V."/>
            <person name="Artiguenave F."/>
            <person name="Aury J.M."/>
            <person name="Badger J.H."/>
            <person name="Beszteri B."/>
            <person name="Billiau K."/>
            <person name="Bonnet E."/>
            <person name="Bothwell J.H."/>
            <person name="Bowler C."/>
            <person name="Boyen C."/>
            <person name="Brownlee C."/>
            <person name="Carrano C.J."/>
            <person name="Charrier B."/>
            <person name="Cho G.Y."/>
            <person name="Coelho S.M."/>
            <person name="Collen J."/>
            <person name="Corre E."/>
            <person name="Da Silva C."/>
            <person name="Delage L."/>
            <person name="Delaroque N."/>
            <person name="Dittami S.M."/>
            <person name="Doulbeau S."/>
            <person name="Elias M."/>
            <person name="Farnham G."/>
            <person name="Gachon C.M."/>
            <person name="Gschloessl B."/>
            <person name="Heesch S."/>
            <person name="Jabbari K."/>
            <person name="Jubin C."/>
            <person name="Kawai H."/>
            <person name="Kimura K."/>
            <person name="Kloareg B."/>
            <person name="Kupper F.C."/>
            <person name="Lang D."/>
            <person name="Le Bail A."/>
            <person name="Leblanc C."/>
            <person name="Lerouge P."/>
            <person name="Lohr M."/>
            <person name="Lopez P.J."/>
            <person name="Martens C."/>
            <person name="Maumus F."/>
            <person name="Michel G."/>
            <person name="Miranda-Saavedra D."/>
            <person name="Morales J."/>
            <person name="Moreau H."/>
            <person name="Motomura T."/>
            <person name="Nagasato C."/>
            <person name="Napoli C.A."/>
            <person name="Nelson D.R."/>
            <person name="Nyvall-Collen P."/>
            <person name="Peters A.F."/>
            <person name="Pommier C."/>
            <person name="Potin P."/>
            <person name="Poulain J."/>
            <person name="Quesneville H."/>
            <person name="Read B."/>
            <person name="Rensing S.A."/>
            <person name="Ritter A."/>
            <person name="Rousvoal S."/>
            <person name="Samanta M."/>
            <person name="Samson G."/>
            <person name="Schroeder D.C."/>
            <person name="Segurens B."/>
            <person name="Strittmatter M."/>
            <person name="Tonon T."/>
            <person name="Tregear J.W."/>
            <person name="Valentin K."/>
            <person name="von Dassow P."/>
            <person name="Yamagishi T."/>
            <person name="Van de Peer Y."/>
            <person name="Wincker P."/>
        </authorList>
    </citation>
    <scope>NUCLEOTIDE SEQUENCE [LARGE SCALE GENOMIC DNA]</scope>
    <source>
        <strain evidence="3">Ec32 / CCAP1310/4</strain>
    </source>
</reference>
<gene>
    <name evidence="2" type="ORF">Esi_0014_0163</name>
</gene>
<feature type="compositionally biased region" description="Low complexity" evidence="1">
    <location>
        <begin position="975"/>
        <end position="984"/>
    </location>
</feature>
<feature type="region of interest" description="Disordered" evidence="1">
    <location>
        <begin position="1558"/>
        <end position="1656"/>
    </location>
</feature>
<feature type="compositionally biased region" description="Basic and acidic residues" evidence="1">
    <location>
        <begin position="1803"/>
        <end position="1817"/>
    </location>
</feature>
<feature type="region of interest" description="Disordered" evidence="1">
    <location>
        <begin position="101"/>
        <end position="176"/>
    </location>
</feature>
<dbReference type="InParanoid" id="D8LF01"/>
<feature type="compositionally biased region" description="Basic and acidic residues" evidence="1">
    <location>
        <begin position="1643"/>
        <end position="1656"/>
    </location>
</feature>
<protein>
    <submittedName>
        <fullName evidence="2">Uncharacterized protein</fullName>
    </submittedName>
</protein>
<feature type="region of interest" description="Disordered" evidence="1">
    <location>
        <begin position="1799"/>
        <end position="1828"/>
    </location>
</feature>